<reference evidence="7" key="2">
    <citation type="submission" date="2020-05" db="UniProtKB">
        <authorList>
            <consortium name="EnsemblMetazoa"/>
        </authorList>
    </citation>
    <scope>IDENTIFICATION</scope>
    <source>
        <strain evidence="7">IAEA</strain>
    </source>
</reference>
<evidence type="ECO:0000313" key="8">
    <source>
        <dbReference type="Proteomes" id="UP000092460"/>
    </source>
</evidence>
<dbReference type="InterPro" id="IPR051422">
    <property type="entry name" value="AlkB_tRNA_MeTrf/Diox"/>
</dbReference>
<organism evidence="7 8">
    <name type="scientific">Glossina palpalis gambiensis</name>
    <dbReference type="NCBI Taxonomy" id="67801"/>
    <lineage>
        <taxon>Eukaryota</taxon>
        <taxon>Metazoa</taxon>
        <taxon>Ecdysozoa</taxon>
        <taxon>Arthropoda</taxon>
        <taxon>Hexapoda</taxon>
        <taxon>Insecta</taxon>
        <taxon>Pterygota</taxon>
        <taxon>Neoptera</taxon>
        <taxon>Endopterygota</taxon>
        <taxon>Diptera</taxon>
        <taxon>Brachycera</taxon>
        <taxon>Muscomorpha</taxon>
        <taxon>Hippoboscoidea</taxon>
        <taxon>Glossinidae</taxon>
        <taxon>Glossina</taxon>
    </lineage>
</organism>
<dbReference type="PANTHER" id="PTHR13069">
    <property type="entry name" value="ALKYLATED DNA REPAIR PROTEIN ALKB HOMOLOG 8"/>
    <property type="match status" value="1"/>
</dbReference>
<dbReference type="EMBL" id="JXJN01013833">
    <property type="status" value="NOT_ANNOTATED_CDS"/>
    <property type="molecule type" value="Genomic_DNA"/>
</dbReference>
<proteinExistence type="predicted"/>
<evidence type="ECO:0000256" key="2">
    <source>
        <dbReference type="ARBA" id="ARBA00022603"/>
    </source>
</evidence>
<dbReference type="EnsemblMetazoa" id="GPPI029174-RA">
    <property type="protein sequence ID" value="GPPI029174-PA"/>
    <property type="gene ID" value="GPPI029174"/>
</dbReference>
<dbReference type="CDD" id="cd02440">
    <property type="entry name" value="AdoMet_MTases"/>
    <property type="match status" value="1"/>
</dbReference>
<keyword evidence="8" id="KW-1185">Reference proteome</keyword>
<comment type="cofactor">
    <cofactor evidence="1">
        <name>Fe(2+)</name>
        <dbReference type="ChEBI" id="CHEBI:29033"/>
    </cofactor>
</comment>
<dbReference type="InterPro" id="IPR005123">
    <property type="entry name" value="Oxoglu/Fe-dep_dioxygenase_dom"/>
</dbReference>
<evidence type="ECO:0000256" key="4">
    <source>
        <dbReference type="ARBA" id="ARBA00022833"/>
    </source>
</evidence>
<keyword evidence="2" id="KW-0489">Methyltransferase</keyword>
<keyword evidence="3" id="KW-0808">Transferase</keyword>
<feature type="domain" description="Fe2OG dioxygenase" evidence="6">
    <location>
        <begin position="242"/>
        <end position="347"/>
    </location>
</feature>
<protein>
    <recommendedName>
        <fullName evidence="6">Fe2OG dioxygenase domain-containing protein</fullName>
    </recommendedName>
</protein>
<dbReference type="GO" id="GO:0002098">
    <property type="term" value="P:tRNA wobble uridine modification"/>
    <property type="evidence" value="ECO:0007669"/>
    <property type="project" value="TreeGrafter"/>
</dbReference>
<dbReference type="SUPFAM" id="SSF53335">
    <property type="entry name" value="S-adenosyl-L-methionine-dependent methyltransferases"/>
    <property type="match status" value="1"/>
</dbReference>
<dbReference type="Gene3D" id="3.30.70.330">
    <property type="match status" value="1"/>
</dbReference>
<evidence type="ECO:0000256" key="3">
    <source>
        <dbReference type="ARBA" id="ARBA00022679"/>
    </source>
</evidence>
<dbReference type="Gene3D" id="2.60.120.590">
    <property type="entry name" value="Alpha-ketoglutarate-dependent dioxygenase AlkB-like"/>
    <property type="match status" value="1"/>
</dbReference>
<sequence length="676" mass="77650">MQIMFNAKKWFITNTNFLNTLRNSFAKSFRLKEVANSHLAELFRRCEAIIQKECHVQAQEESSKYLAILNAGLATGLTEELVLLTAEQYGKVAKLLMLPNKSYCFLECMGQEDAELIFANMHGRANVGQNETVIYMSYFQQLPALGVDTWSKSLPKGLVLIKDFISEEDELAILEDIDMETVTDDSLKHRKVKHFGYEFLYGVNNVDVKHPLDRKIPKECTKLWVKLATVNEREHYNFEWLVPDQLTVNAYEPGQGIPPHVDTHSAFLDPILSLSLKSDVVMDFRNGAQKVSVILPRRSLLIMSGESRFNWTHGITPRLMDVVTTTKGNLTVKKRKQRISLTFRKLRKGACNCDFPLLCDSKQSAIIKDKKEVIQQENAVQLEEFNVHSVYEQIAEHFNETRHTPWPKVTEFLHSFPQGSVLLDVGCGNGKYLDCNSNILNVGCDRSQGLLQVCKSLHYNILRCDCLQLPIRSRSIDGCISIAVIHHLSTAERRLKSLQELLRVLRPSGKALIYVWAKNQSNDNKKSSYLRQNKALNKEKTTADQQRQETLKQLEEKASQSPVLLPIHTNRTEFLQQDVLVPWKLKSKETQKNADTFLRYYHVFEKEELQNLVKQIEGVTILSSYYDQGNHCWSSIHKLKAGSYFYPARQMGRHGRFIHKVMQQINKLGKLVISYL</sequence>
<dbReference type="VEuPathDB" id="VectorBase:GPPI029174"/>
<evidence type="ECO:0000313" key="7">
    <source>
        <dbReference type="EnsemblMetazoa" id="GPPI029174-PA"/>
    </source>
</evidence>
<dbReference type="InterPro" id="IPR027450">
    <property type="entry name" value="AlkB-like"/>
</dbReference>
<dbReference type="GO" id="GO:0106335">
    <property type="term" value="F:tRNA (5-carboxymethyluridine(34)-5-O)-methyltransferase activity"/>
    <property type="evidence" value="ECO:0007669"/>
    <property type="project" value="TreeGrafter"/>
</dbReference>
<dbReference type="STRING" id="67801.A0A1B0BGD9"/>
<dbReference type="SUPFAM" id="SSF54928">
    <property type="entry name" value="RNA-binding domain, RBD"/>
    <property type="match status" value="1"/>
</dbReference>
<evidence type="ECO:0000256" key="5">
    <source>
        <dbReference type="ARBA" id="ARBA00022884"/>
    </source>
</evidence>
<dbReference type="GO" id="GO:0005634">
    <property type="term" value="C:nucleus"/>
    <property type="evidence" value="ECO:0007669"/>
    <property type="project" value="TreeGrafter"/>
</dbReference>
<keyword evidence="5" id="KW-0694">RNA-binding</keyword>
<dbReference type="GO" id="GO:0005737">
    <property type="term" value="C:cytoplasm"/>
    <property type="evidence" value="ECO:0007669"/>
    <property type="project" value="TreeGrafter"/>
</dbReference>
<dbReference type="InterPro" id="IPR035979">
    <property type="entry name" value="RBD_domain_sf"/>
</dbReference>
<reference evidence="8" key="1">
    <citation type="submission" date="2015-01" db="EMBL/GenBank/DDBJ databases">
        <authorList>
            <person name="Aksoy S."/>
            <person name="Warren W."/>
            <person name="Wilson R.K."/>
        </authorList>
    </citation>
    <scope>NUCLEOTIDE SEQUENCE [LARGE SCALE GENOMIC DNA]</scope>
    <source>
        <strain evidence="8">IAEA</strain>
    </source>
</reference>
<dbReference type="GO" id="GO:0000049">
    <property type="term" value="F:tRNA binding"/>
    <property type="evidence" value="ECO:0007669"/>
    <property type="project" value="TreeGrafter"/>
</dbReference>
<dbReference type="GO" id="GO:0008757">
    <property type="term" value="F:S-adenosylmethionine-dependent methyltransferase activity"/>
    <property type="evidence" value="ECO:0007669"/>
    <property type="project" value="InterPro"/>
</dbReference>
<dbReference type="Pfam" id="PF13532">
    <property type="entry name" value="2OG-FeII_Oxy_2"/>
    <property type="match status" value="1"/>
</dbReference>
<dbReference type="InterPro" id="IPR012677">
    <property type="entry name" value="Nucleotide-bd_a/b_plait_sf"/>
</dbReference>
<dbReference type="Gene3D" id="3.40.50.150">
    <property type="entry name" value="Vaccinia Virus protein VP39"/>
    <property type="match status" value="1"/>
</dbReference>
<evidence type="ECO:0000259" key="6">
    <source>
        <dbReference type="PROSITE" id="PS51471"/>
    </source>
</evidence>
<dbReference type="PROSITE" id="PS51471">
    <property type="entry name" value="FE2OG_OXY"/>
    <property type="match status" value="1"/>
</dbReference>
<dbReference type="AlphaFoldDB" id="A0A1B0BGD9"/>
<dbReference type="InterPro" id="IPR013216">
    <property type="entry name" value="Methyltransf_11"/>
</dbReference>
<evidence type="ECO:0000256" key="1">
    <source>
        <dbReference type="ARBA" id="ARBA00001954"/>
    </source>
</evidence>
<accession>A0A1B0BGD9</accession>
<dbReference type="Pfam" id="PF08241">
    <property type="entry name" value="Methyltransf_11"/>
    <property type="match status" value="1"/>
</dbReference>
<dbReference type="InterPro" id="IPR029063">
    <property type="entry name" value="SAM-dependent_MTases_sf"/>
</dbReference>
<dbReference type="Proteomes" id="UP000092460">
    <property type="component" value="Unassembled WGS sequence"/>
</dbReference>
<name>A0A1B0BGD9_9MUSC</name>
<dbReference type="SUPFAM" id="SSF51197">
    <property type="entry name" value="Clavaminate synthase-like"/>
    <property type="match status" value="1"/>
</dbReference>
<dbReference type="GO" id="GO:0030488">
    <property type="term" value="P:tRNA methylation"/>
    <property type="evidence" value="ECO:0007669"/>
    <property type="project" value="TreeGrafter"/>
</dbReference>
<dbReference type="PANTHER" id="PTHR13069:SF21">
    <property type="entry name" value="ALKYLATED DNA REPAIR PROTEIN ALKB HOMOLOG 8"/>
    <property type="match status" value="1"/>
</dbReference>
<dbReference type="InterPro" id="IPR037151">
    <property type="entry name" value="AlkB-like_sf"/>
</dbReference>
<keyword evidence="4" id="KW-0862">Zinc</keyword>